<evidence type="ECO:0000313" key="11">
    <source>
        <dbReference type="EMBL" id="BAY59417.1"/>
    </source>
</evidence>
<dbReference type="PRINTS" id="PR00727">
    <property type="entry name" value="LEADERPTASE"/>
</dbReference>
<dbReference type="GO" id="GO:0009003">
    <property type="term" value="F:signal peptidase activity"/>
    <property type="evidence" value="ECO:0007669"/>
    <property type="project" value="UniProtKB-EC"/>
</dbReference>
<proteinExistence type="inferred from homology"/>
<feature type="active site" evidence="7">
    <location>
        <position position="98"/>
    </location>
</feature>
<evidence type="ECO:0000256" key="8">
    <source>
        <dbReference type="RuleBase" id="RU003993"/>
    </source>
</evidence>
<protein>
    <recommendedName>
        <fullName evidence="4 8">Signal peptidase I</fullName>
        <ecNumber evidence="4 8">3.4.21.89</ecNumber>
    </recommendedName>
</protein>
<accession>A0A1Z4JRX4</accession>
<evidence type="ECO:0000259" key="10">
    <source>
        <dbReference type="Pfam" id="PF10502"/>
    </source>
</evidence>
<name>A0A1Z4JRX4_LEPBY</name>
<evidence type="ECO:0000256" key="9">
    <source>
        <dbReference type="RuleBase" id="RU362042"/>
    </source>
</evidence>
<feature type="domain" description="Peptidase S26" evidence="10">
    <location>
        <begin position="21"/>
        <end position="177"/>
    </location>
</feature>
<dbReference type="GO" id="GO:0004252">
    <property type="term" value="F:serine-type endopeptidase activity"/>
    <property type="evidence" value="ECO:0007669"/>
    <property type="project" value="InterPro"/>
</dbReference>
<dbReference type="Pfam" id="PF10502">
    <property type="entry name" value="Peptidase_S26"/>
    <property type="match status" value="1"/>
</dbReference>
<dbReference type="PROSITE" id="PS00501">
    <property type="entry name" value="SPASE_I_1"/>
    <property type="match status" value="1"/>
</dbReference>
<dbReference type="InterPro" id="IPR000223">
    <property type="entry name" value="Pept_S26A_signal_pept_1"/>
</dbReference>
<dbReference type="InterPro" id="IPR019757">
    <property type="entry name" value="Pept_S26A_signal_pept_1_Lys-AS"/>
</dbReference>
<dbReference type="Gene3D" id="2.10.109.10">
    <property type="entry name" value="Umud Fragment, subunit A"/>
    <property type="match status" value="1"/>
</dbReference>
<evidence type="ECO:0000313" key="12">
    <source>
        <dbReference type="Proteomes" id="UP000217895"/>
    </source>
</evidence>
<evidence type="ECO:0000256" key="6">
    <source>
        <dbReference type="ARBA" id="ARBA00022801"/>
    </source>
</evidence>
<dbReference type="PANTHER" id="PTHR43390">
    <property type="entry name" value="SIGNAL PEPTIDASE I"/>
    <property type="match status" value="1"/>
</dbReference>
<evidence type="ECO:0000256" key="3">
    <source>
        <dbReference type="ARBA" id="ARBA00009370"/>
    </source>
</evidence>
<keyword evidence="5 8" id="KW-0645">Protease</keyword>
<keyword evidence="11" id="KW-0614">Plasmid</keyword>
<dbReference type="Proteomes" id="UP000217895">
    <property type="component" value="Plasmid Plasmid1 dna"/>
</dbReference>
<evidence type="ECO:0000256" key="2">
    <source>
        <dbReference type="ARBA" id="ARBA00004401"/>
    </source>
</evidence>
<dbReference type="CDD" id="cd06530">
    <property type="entry name" value="S26_SPase_I"/>
    <property type="match status" value="1"/>
</dbReference>
<dbReference type="EMBL" id="AP018204">
    <property type="protein sequence ID" value="BAY59417.1"/>
    <property type="molecule type" value="Genomic_DNA"/>
</dbReference>
<keyword evidence="12" id="KW-1185">Reference proteome</keyword>
<dbReference type="InterPro" id="IPR019758">
    <property type="entry name" value="Pept_S26A_signal_pept_1_CS"/>
</dbReference>
<dbReference type="EC" id="3.4.21.89" evidence="4 8"/>
<geneLocation type="plasmid" evidence="11">
    <name>plasmid1</name>
</geneLocation>
<dbReference type="SUPFAM" id="SSF51306">
    <property type="entry name" value="LexA/Signal peptidase"/>
    <property type="match status" value="1"/>
</dbReference>
<dbReference type="InterPro" id="IPR036286">
    <property type="entry name" value="LexA/Signal_pep-like_sf"/>
</dbReference>
<dbReference type="NCBIfam" id="TIGR02227">
    <property type="entry name" value="sigpep_I_bact"/>
    <property type="match status" value="1"/>
</dbReference>
<dbReference type="GO" id="GO:0006465">
    <property type="term" value="P:signal peptide processing"/>
    <property type="evidence" value="ECO:0007669"/>
    <property type="project" value="InterPro"/>
</dbReference>
<dbReference type="AlphaFoldDB" id="A0A1Z4JRX4"/>
<organism evidence="11 12">
    <name type="scientific">Leptolyngbya boryana NIES-2135</name>
    <dbReference type="NCBI Taxonomy" id="1973484"/>
    <lineage>
        <taxon>Bacteria</taxon>
        <taxon>Bacillati</taxon>
        <taxon>Cyanobacteriota</taxon>
        <taxon>Cyanophyceae</taxon>
        <taxon>Leptolyngbyales</taxon>
        <taxon>Leptolyngbyaceae</taxon>
        <taxon>Leptolyngbya group</taxon>
        <taxon>Leptolyngbya</taxon>
    </lineage>
</organism>
<gene>
    <name evidence="11" type="ORF">NIES2135_62940</name>
</gene>
<dbReference type="InterPro" id="IPR019756">
    <property type="entry name" value="Pept_S26A_signal_pept_1_Ser-AS"/>
</dbReference>
<evidence type="ECO:0000256" key="7">
    <source>
        <dbReference type="PIRSR" id="PIRSR600223-1"/>
    </source>
</evidence>
<dbReference type="PROSITE" id="PS00761">
    <property type="entry name" value="SPASE_I_3"/>
    <property type="match status" value="1"/>
</dbReference>
<dbReference type="PROSITE" id="PS00760">
    <property type="entry name" value="SPASE_I_2"/>
    <property type="match status" value="1"/>
</dbReference>
<evidence type="ECO:0000256" key="4">
    <source>
        <dbReference type="ARBA" id="ARBA00013208"/>
    </source>
</evidence>
<reference evidence="11 12" key="1">
    <citation type="submission" date="2017-06" db="EMBL/GenBank/DDBJ databases">
        <title>Genome sequencing of cyanobaciteial culture collection at National Institute for Environmental Studies (NIES).</title>
        <authorList>
            <person name="Hirose Y."/>
            <person name="Shimura Y."/>
            <person name="Fujisawa T."/>
            <person name="Nakamura Y."/>
            <person name="Kawachi M."/>
        </authorList>
    </citation>
    <scope>NUCLEOTIDE SEQUENCE [LARGE SCALE GENOMIC DNA]</scope>
    <source>
        <strain evidence="11 12">NIES-2135</strain>
        <plasmid evidence="12">Plasmid Plasmid1 dna</plasmid>
    </source>
</reference>
<keyword evidence="6 8" id="KW-0378">Hydrolase</keyword>
<evidence type="ECO:0000256" key="1">
    <source>
        <dbReference type="ARBA" id="ARBA00000677"/>
    </source>
</evidence>
<comment type="subcellular location">
    <subcellularLocation>
        <location evidence="2">Cell membrane</location>
        <topology evidence="2">Single-pass type II membrane protein</topology>
    </subcellularLocation>
    <subcellularLocation>
        <location evidence="9">Membrane</location>
        <topology evidence="9">Single-pass type II membrane protein</topology>
    </subcellularLocation>
</comment>
<comment type="catalytic activity">
    <reaction evidence="1 8">
        <text>Cleavage of hydrophobic, N-terminal signal or leader sequences from secreted and periplasmic proteins.</text>
        <dbReference type="EC" id="3.4.21.89"/>
    </reaction>
</comment>
<feature type="active site" evidence="7">
    <location>
        <position position="50"/>
    </location>
</feature>
<comment type="similarity">
    <text evidence="3 9">Belongs to the peptidase S26 family.</text>
</comment>
<evidence type="ECO:0000256" key="5">
    <source>
        <dbReference type="ARBA" id="ARBA00022670"/>
    </source>
</evidence>
<dbReference type="InterPro" id="IPR019533">
    <property type="entry name" value="Peptidase_S26"/>
</dbReference>
<dbReference type="GO" id="GO:0005886">
    <property type="term" value="C:plasma membrane"/>
    <property type="evidence" value="ECO:0007669"/>
    <property type="project" value="UniProtKB-SubCell"/>
</dbReference>
<sequence>MPQLKLQRSTPPSKSENAWLEGLKTLSLSVILALGIRTFIAEARYIPSSSMEPTLQINDRLIVDKLSYDFVPPQRGDIVVFNPTASLRQQNFKDAFIKRVVGLPGETVEIKNGQVYVNGSALNEPYIAAPAKQWNPVVVPPDSYLVLGDNRNNSFDSRYWGFVPRSDIVGRAVFRFYPFDRITPLNQPVYITSHQTKEKPQ</sequence>
<dbReference type="PANTHER" id="PTHR43390:SF1">
    <property type="entry name" value="CHLOROPLAST PROCESSING PEPTIDASE"/>
    <property type="match status" value="1"/>
</dbReference>